<proteinExistence type="predicted"/>
<sequence length="178" mass="19163">MMQFKSSSRTWLGGICMLAGWLVPLHAGAMDAGHPHNVVQGWHKVSIERLDTMRGGFVTPQGLHVAFGIERAIYVNGELVASVNISIPDLGRITQEQARALANVNTTMNLVQNGPANTFQPALENPLTVGTVIQNTLNNQQISSLLRIDAIVNTLEGFKNMHAQTALSQALANVTGGR</sequence>
<accession>A0ACD3SQE5</accession>
<keyword evidence="2" id="KW-1185">Reference proteome</keyword>
<organism evidence="1 2">
    <name type="scientific">Imbroritus primus</name>
    <dbReference type="NCBI Taxonomy" id="3058603"/>
    <lineage>
        <taxon>Bacteria</taxon>
        <taxon>Pseudomonadati</taxon>
        <taxon>Pseudomonadota</taxon>
        <taxon>Betaproteobacteria</taxon>
        <taxon>Burkholderiales</taxon>
        <taxon>Burkholderiaceae</taxon>
        <taxon>Imbroritus</taxon>
    </lineage>
</organism>
<dbReference type="Proteomes" id="UP000004277">
    <property type="component" value="Unassembled WGS sequence"/>
</dbReference>
<protein>
    <submittedName>
        <fullName evidence="1">Uncharacterized protein</fullName>
    </submittedName>
</protein>
<name>A0ACD3SQE5_9BURK</name>
<gene>
    <name evidence="1" type="ORF">MW7_007015</name>
</gene>
<comment type="caution">
    <text evidence="1">The sequence shown here is derived from an EMBL/GenBank/DDBJ whole genome shotgun (WGS) entry which is preliminary data.</text>
</comment>
<reference evidence="1" key="1">
    <citation type="submission" date="2019-05" db="EMBL/GenBank/DDBJ databases">
        <title>Revised genome assembly of Burkholderiaceae (previously Ralstonia) sp. PBA.</title>
        <authorList>
            <person name="Gan H.M."/>
        </authorList>
    </citation>
    <scope>NUCLEOTIDE SEQUENCE</scope>
    <source>
        <strain evidence="1">PBA</strain>
    </source>
</reference>
<dbReference type="EMBL" id="AKCV02000015">
    <property type="protein sequence ID" value="TMS58475.1"/>
    <property type="molecule type" value="Genomic_DNA"/>
</dbReference>
<evidence type="ECO:0000313" key="1">
    <source>
        <dbReference type="EMBL" id="TMS58475.1"/>
    </source>
</evidence>
<evidence type="ECO:0000313" key="2">
    <source>
        <dbReference type="Proteomes" id="UP000004277"/>
    </source>
</evidence>